<dbReference type="SUPFAM" id="SSF53474">
    <property type="entry name" value="alpha/beta-Hydrolases"/>
    <property type="match status" value="1"/>
</dbReference>
<dbReference type="InterPro" id="IPR029058">
    <property type="entry name" value="AB_hydrolase_fold"/>
</dbReference>
<gene>
    <name evidence="1" type="primary">estB</name>
    <name evidence="1" type="ORF">CUROG_08965</name>
</gene>
<dbReference type="GO" id="GO:0004806">
    <property type="term" value="F:triacylglycerol lipase activity"/>
    <property type="evidence" value="ECO:0007669"/>
    <property type="project" value="UniProtKB-EC"/>
</dbReference>
<protein>
    <submittedName>
        <fullName evidence="1">Extracellular esterase EstB</fullName>
        <ecNumber evidence="1">3.1.1.3</ecNumber>
    </submittedName>
</protein>
<sequence>MPAFLKSLRHPEWLPDGVNKWDEPLDGRVPVVLLHGTWLNVYNSFSLLAPALEEAGHAVFAKNYGRDSSPLTGRASGVFATAGLLDSQKEVAAFIDEVLERTGARQVDLVGHSQGVAQARLYLTDSGGADPQNPEKNKVRRIIGIGGSNHGTTLSGISSLASVLDRSGRSDGLTLKLLGQAAIDQRVGSEAVRHLNRQGDTVPGVDYTMICSRFDQIVTPWRTQRLEAGPGATVRNVLVQTGNIKDFSDHLAILYSPRVVDLVLEALHDGDEDYRTTHPEVSTWVVPWFGEARRPSLSFLRRH</sequence>
<dbReference type="EMBL" id="CP045032">
    <property type="protein sequence ID" value="QFQ03141.1"/>
    <property type="molecule type" value="Genomic_DNA"/>
</dbReference>
<evidence type="ECO:0000313" key="2">
    <source>
        <dbReference type="Proteomes" id="UP000326711"/>
    </source>
</evidence>
<reference evidence="2" key="1">
    <citation type="submission" date="2019-10" db="EMBL/GenBank/DDBJ databases">
        <title>Complete genome sequence of Corynebacterium urogenitalis DSM 108747, isolated from the genital tract of a cow.</title>
        <authorList>
            <person name="Ruckert C."/>
            <person name="Ballas P."/>
            <person name="Wagener K."/>
            <person name="Drillich M."/>
            <person name="Kaempfer P."/>
            <person name="Busse H.-J."/>
            <person name="Ehling-Schulz M."/>
        </authorList>
    </citation>
    <scope>NUCLEOTIDE SEQUENCE [LARGE SCALE GENOMIC DNA]</scope>
    <source>
        <strain evidence="2">LMM 1652</strain>
    </source>
</reference>
<dbReference type="EC" id="3.1.1.3" evidence="1"/>
<keyword evidence="1" id="KW-0378">Hydrolase</keyword>
<dbReference type="GO" id="GO:0016042">
    <property type="term" value="P:lipid catabolic process"/>
    <property type="evidence" value="ECO:0007669"/>
    <property type="project" value="InterPro"/>
</dbReference>
<dbReference type="InterPro" id="IPR002918">
    <property type="entry name" value="Lipase_EstA/Esterase_EstB"/>
</dbReference>
<dbReference type="Gene3D" id="3.40.50.1820">
    <property type="entry name" value="alpha/beta hydrolase"/>
    <property type="match status" value="1"/>
</dbReference>
<evidence type="ECO:0000313" key="1">
    <source>
        <dbReference type="EMBL" id="QFQ03141.1"/>
    </source>
</evidence>
<proteinExistence type="predicted"/>
<dbReference type="KEGG" id="cuo:CUROG_08965"/>
<dbReference type="PANTHER" id="PTHR32015:SF1">
    <property type="entry name" value="LIPASE"/>
    <property type="match status" value="1"/>
</dbReference>
<dbReference type="PANTHER" id="PTHR32015">
    <property type="entry name" value="FASTING INDUCED LIPASE"/>
    <property type="match status" value="1"/>
</dbReference>
<organism evidence="1 2">
    <name type="scientific">Corynebacterium urogenitale</name>
    <dbReference type="NCBI Taxonomy" id="2487892"/>
    <lineage>
        <taxon>Bacteria</taxon>
        <taxon>Bacillati</taxon>
        <taxon>Actinomycetota</taxon>
        <taxon>Actinomycetes</taxon>
        <taxon>Mycobacteriales</taxon>
        <taxon>Corynebacteriaceae</taxon>
        <taxon>Corynebacterium</taxon>
    </lineage>
</organism>
<dbReference type="AlphaFoldDB" id="A0A5J6ZA41"/>
<dbReference type="Proteomes" id="UP000326711">
    <property type="component" value="Chromosome"/>
</dbReference>
<dbReference type="Pfam" id="PF01674">
    <property type="entry name" value="Lipase_2"/>
    <property type="match status" value="1"/>
</dbReference>
<keyword evidence="2" id="KW-1185">Reference proteome</keyword>
<name>A0A5J6ZA41_9CORY</name>
<accession>A0A5J6ZA41</accession>